<dbReference type="EMBL" id="BART01009487">
    <property type="protein sequence ID" value="GAG69237.1"/>
    <property type="molecule type" value="Genomic_DNA"/>
</dbReference>
<feature type="compositionally biased region" description="Low complexity" evidence="1">
    <location>
        <begin position="15"/>
        <end position="24"/>
    </location>
</feature>
<accession>X1AHK5</accession>
<feature type="region of interest" description="Disordered" evidence="1">
    <location>
        <begin position="1"/>
        <end position="43"/>
    </location>
</feature>
<gene>
    <name evidence="2" type="ORF">S01H4_21018</name>
</gene>
<name>X1AHK5_9ZZZZ</name>
<protein>
    <submittedName>
        <fullName evidence="2">Uncharacterized protein</fullName>
    </submittedName>
</protein>
<sequence length="299" mass="31823">FKPPKGTHSGEKHVSVGSGKSAAGAKKKAKPTPATKPVAEKPKTAVDRYGVGLALAEDDSQAEQTNLLAEDVMEEEDAGHRSRLKDGIATTLSEETGIPYDDVNKFVGQWAASSNDDDMRSLAIQKDAAAEFDVPLSDFTKGKIANVESVISSSSSYQAGIGRETTEPLMPSGQQRELLRSMYENTQEALINAGFDKDGTIRLYRGVKLPTSVAGSWKKGDTIPIKSSTLSSWSSSVETAASFGSHTKVGQRGVLLQMDIPVKAIMGSAISGFGCLTEQEFVALGTGGQARVFFLEENE</sequence>
<evidence type="ECO:0000256" key="1">
    <source>
        <dbReference type="SAM" id="MobiDB-lite"/>
    </source>
</evidence>
<proteinExistence type="predicted"/>
<feature type="non-terminal residue" evidence="2">
    <location>
        <position position="1"/>
    </location>
</feature>
<comment type="caution">
    <text evidence="2">The sequence shown here is derived from an EMBL/GenBank/DDBJ whole genome shotgun (WGS) entry which is preliminary data.</text>
</comment>
<evidence type="ECO:0000313" key="2">
    <source>
        <dbReference type="EMBL" id="GAG69237.1"/>
    </source>
</evidence>
<reference evidence="2" key="1">
    <citation type="journal article" date="2014" name="Front. Microbiol.">
        <title>High frequency of phylogenetically diverse reductive dehalogenase-homologous genes in deep subseafloor sedimentary metagenomes.</title>
        <authorList>
            <person name="Kawai M."/>
            <person name="Futagami T."/>
            <person name="Toyoda A."/>
            <person name="Takaki Y."/>
            <person name="Nishi S."/>
            <person name="Hori S."/>
            <person name="Arai W."/>
            <person name="Tsubouchi T."/>
            <person name="Morono Y."/>
            <person name="Uchiyama I."/>
            <person name="Ito T."/>
            <person name="Fujiyama A."/>
            <person name="Inagaki F."/>
            <person name="Takami H."/>
        </authorList>
    </citation>
    <scope>NUCLEOTIDE SEQUENCE</scope>
    <source>
        <strain evidence="2">Expedition CK06-06</strain>
    </source>
</reference>
<dbReference type="AlphaFoldDB" id="X1AHK5"/>
<organism evidence="2">
    <name type="scientific">marine sediment metagenome</name>
    <dbReference type="NCBI Taxonomy" id="412755"/>
    <lineage>
        <taxon>unclassified sequences</taxon>
        <taxon>metagenomes</taxon>
        <taxon>ecological metagenomes</taxon>
    </lineage>
</organism>